<sequence>MTVRSPKPGALIAAIFNAPLSLLTTRVARASCSISSATIRIGYPPLTASSRIVIRSLALLIFLSTRSSLQFSYSTDIFSLSVTK</sequence>
<dbReference type="EMBL" id="GBRH01189718">
    <property type="protein sequence ID" value="JAE08178.1"/>
    <property type="molecule type" value="Transcribed_RNA"/>
</dbReference>
<protein>
    <submittedName>
        <fullName evidence="1">RuBisCO large subunit-binding protein subunit beta</fullName>
    </submittedName>
</protein>
<reference evidence="1" key="1">
    <citation type="submission" date="2014-09" db="EMBL/GenBank/DDBJ databases">
        <authorList>
            <person name="Magalhaes I.L.F."/>
            <person name="Oliveira U."/>
            <person name="Santos F.R."/>
            <person name="Vidigal T.H.D.A."/>
            <person name="Brescovit A.D."/>
            <person name="Santos A.J."/>
        </authorList>
    </citation>
    <scope>NUCLEOTIDE SEQUENCE</scope>
    <source>
        <tissue evidence="1">Shoot tissue taken approximately 20 cm above the soil surface</tissue>
    </source>
</reference>
<reference evidence="1" key="2">
    <citation type="journal article" date="2015" name="Data Brief">
        <title>Shoot transcriptome of the giant reed, Arundo donax.</title>
        <authorList>
            <person name="Barrero R.A."/>
            <person name="Guerrero F.D."/>
            <person name="Moolhuijzen P."/>
            <person name="Goolsby J.A."/>
            <person name="Tidwell J."/>
            <person name="Bellgard S.E."/>
            <person name="Bellgard M.I."/>
        </authorList>
    </citation>
    <scope>NUCLEOTIDE SEQUENCE</scope>
    <source>
        <tissue evidence="1">Shoot tissue taken approximately 20 cm above the soil surface</tissue>
    </source>
</reference>
<evidence type="ECO:0000313" key="1">
    <source>
        <dbReference type="EMBL" id="JAE08178.1"/>
    </source>
</evidence>
<accession>A0A0A9FIU5</accession>
<name>A0A0A9FIU5_ARUDO</name>
<dbReference type="AlphaFoldDB" id="A0A0A9FIU5"/>
<organism evidence="1">
    <name type="scientific">Arundo donax</name>
    <name type="common">Giant reed</name>
    <name type="synonym">Donax arundinaceus</name>
    <dbReference type="NCBI Taxonomy" id="35708"/>
    <lineage>
        <taxon>Eukaryota</taxon>
        <taxon>Viridiplantae</taxon>
        <taxon>Streptophyta</taxon>
        <taxon>Embryophyta</taxon>
        <taxon>Tracheophyta</taxon>
        <taxon>Spermatophyta</taxon>
        <taxon>Magnoliopsida</taxon>
        <taxon>Liliopsida</taxon>
        <taxon>Poales</taxon>
        <taxon>Poaceae</taxon>
        <taxon>PACMAD clade</taxon>
        <taxon>Arundinoideae</taxon>
        <taxon>Arundineae</taxon>
        <taxon>Arundo</taxon>
    </lineage>
</organism>
<proteinExistence type="predicted"/>